<sequence>MKIAADKLCKWFSGKTNSGQHRYSGRQPAAKAGGVERLLSARLLRTKLPGLLCVSGAVVLLLLAFSGEDSGAGGEWVPLNDALQAKLDGVEDAGLWARSEKKPESKESASARDKSSSQTAAAASVDDGPNGKDSGGAVVSGEPNGPVSSNAGKLDINRATAAELETLKGIGPSKAAAIVRDRELNGFFLSVDDLLRVKGIGDKLLAGLKESVVANR</sequence>
<organism evidence="3 4">
    <name type="scientific">Paenibacillus oryzae</name>
    <dbReference type="NCBI Taxonomy" id="1844972"/>
    <lineage>
        <taxon>Bacteria</taxon>
        <taxon>Bacillati</taxon>
        <taxon>Bacillota</taxon>
        <taxon>Bacilli</taxon>
        <taxon>Bacillales</taxon>
        <taxon>Paenibacillaceae</taxon>
        <taxon>Paenibacillus</taxon>
    </lineage>
</organism>
<dbReference type="InterPro" id="IPR010994">
    <property type="entry name" value="RuvA_2-like"/>
</dbReference>
<feature type="domain" description="Helix-hairpin-helix DNA-binding motif class 1" evidence="2">
    <location>
        <begin position="192"/>
        <end position="211"/>
    </location>
</feature>
<reference evidence="3 4" key="1">
    <citation type="submission" date="2016-05" db="EMBL/GenBank/DDBJ databases">
        <title>Paenibacillus oryzae. sp. nov., isolated from the rice root.</title>
        <authorList>
            <person name="Zhang J."/>
            <person name="Zhang X."/>
        </authorList>
    </citation>
    <scope>NUCLEOTIDE SEQUENCE [LARGE SCALE GENOMIC DNA]</scope>
    <source>
        <strain evidence="3 4">1DrF-4</strain>
    </source>
</reference>
<dbReference type="Gene3D" id="1.10.150.280">
    <property type="entry name" value="AF1531-like domain"/>
    <property type="match status" value="1"/>
</dbReference>
<dbReference type="GO" id="GO:0015628">
    <property type="term" value="P:protein secretion by the type II secretion system"/>
    <property type="evidence" value="ECO:0007669"/>
    <property type="project" value="TreeGrafter"/>
</dbReference>
<name>A0A1A5YCL6_9BACL</name>
<dbReference type="Pfam" id="PF12836">
    <property type="entry name" value="HHH_3"/>
    <property type="match status" value="1"/>
</dbReference>
<dbReference type="AlphaFoldDB" id="A0A1A5YCL6"/>
<dbReference type="EMBL" id="LYPA01000075">
    <property type="protein sequence ID" value="OBR63135.1"/>
    <property type="molecule type" value="Genomic_DNA"/>
</dbReference>
<accession>A0A1A5YCL6</accession>
<dbReference type="PANTHER" id="PTHR21180">
    <property type="entry name" value="ENDONUCLEASE/EXONUCLEASE/PHOSPHATASE FAMILY DOMAIN-CONTAINING PROTEIN 1"/>
    <property type="match status" value="1"/>
</dbReference>
<evidence type="ECO:0000259" key="2">
    <source>
        <dbReference type="SMART" id="SM00278"/>
    </source>
</evidence>
<dbReference type="GO" id="GO:0015627">
    <property type="term" value="C:type II protein secretion system complex"/>
    <property type="evidence" value="ECO:0007669"/>
    <property type="project" value="TreeGrafter"/>
</dbReference>
<evidence type="ECO:0000313" key="3">
    <source>
        <dbReference type="EMBL" id="OBR63135.1"/>
    </source>
</evidence>
<protein>
    <recommendedName>
        <fullName evidence="2">Helix-hairpin-helix DNA-binding motif class 1 domain-containing protein</fullName>
    </recommendedName>
</protein>
<dbReference type="InterPro" id="IPR051675">
    <property type="entry name" value="Endo/Exo/Phosphatase_dom_1"/>
</dbReference>
<dbReference type="PANTHER" id="PTHR21180:SF32">
    <property type="entry name" value="ENDONUCLEASE_EXONUCLEASE_PHOSPHATASE FAMILY DOMAIN-CONTAINING PROTEIN 1"/>
    <property type="match status" value="1"/>
</dbReference>
<dbReference type="SUPFAM" id="SSF47781">
    <property type="entry name" value="RuvA domain 2-like"/>
    <property type="match status" value="1"/>
</dbReference>
<proteinExistence type="predicted"/>
<dbReference type="GO" id="GO:0003677">
    <property type="term" value="F:DNA binding"/>
    <property type="evidence" value="ECO:0007669"/>
    <property type="project" value="InterPro"/>
</dbReference>
<dbReference type="SMART" id="SM00278">
    <property type="entry name" value="HhH1"/>
    <property type="match status" value="2"/>
</dbReference>
<keyword evidence="4" id="KW-1185">Reference proteome</keyword>
<comment type="caution">
    <text evidence="3">The sequence shown here is derived from an EMBL/GenBank/DDBJ whole genome shotgun (WGS) entry which is preliminary data.</text>
</comment>
<dbReference type="GO" id="GO:0006281">
    <property type="term" value="P:DNA repair"/>
    <property type="evidence" value="ECO:0007669"/>
    <property type="project" value="InterPro"/>
</dbReference>
<feature type="domain" description="Helix-hairpin-helix DNA-binding motif class 1" evidence="2">
    <location>
        <begin position="162"/>
        <end position="181"/>
    </location>
</feature>
<dbReference type="InterPro" id="IPR004509">
    <property type="entry name" value="Competence_ComEA_HhH"/>
</dbReference>
<evidence type="ECO:0000256" key="1">
    <source>
        <dbReference type="SAM" id="MobiDB-lite"/>
    </source>
</evidence>
<dbReference type="Proteomes" id="UP000092024">
    <property type="component" value="Unassembled WGS sequence"/>
</dbReference>
<dbReference type="STRING" id="1844972.A7K91_23845"/>
<gene>
    <name evidence="3" type="ORF">A7K91_23845</name>
</gene>
<feature type="compositionally biased region" description="Basic and acidic residues" evidence="1">
    <location>
        <begin position="98"/>
        <end position="115"/>
    </location>
</feature>
<dbReference type="RefSeq" id="WP_068686712.1">
    <property type="nucleotide sequence ID" value="NZ_LYPA01000075.1"/>
</dbReference>
<feature type="region of interest" description="Disordered" evidence="1">
    <location>
        <begin position="96"/>
        <end position="154"/>
    </location>
</feature>
<evidence type="ECO:0000313" key="4">
    <source>
        <dbReference type="Proteomes" id="UP000092024"/>
    </source>
</evidence>
<dbReference type="NCBIfam" id="TIGR00426">
    <property type="entry name" value="competence protein ComEA helix-hairpin-helix repeat region"/>
    <property type="match status" value="1"/>
</dbReference>
<dbReference type="InterPro" id="IPR003583">
    <property type="entry name" value="Hlx-hairpin-Hlx_DNA-bd_motif"/>
</dbReference>